<evidence type="ECO:0000256" key="5">
    <source>
        <dbReference type="ARBA" id="ARBA00022825"/>
    </source>
</evidence>
<dbReference type="Gene3D" id="3.40.50.1820">
    <property type="entry name" value="alpha/beta hydrolase"/>
    <property type="match status" value="1"/>
</dbReference>
<dbReference type="Pfam" id="PF02897">
    <property type="entry name" value="Peptidase_S9_N"/>
    <property type="match status" value="1"/>
</dbReference>
<evidence type="ECO:0000313" key="8">
    <source>
        <dbReference type="EMBL" id="MFC4749483.1"/>
    </source>
</evidence>
<evidence type="ECO:0000256" key="4">
    <source>
        <dbReference type="ARBA" id="ARBA00022801"/>
    </source>
</evidence>
<proteinExistence type="predicted"/>
<dbReference type="InterPro" id="IPR029058">
    <property type="entry name" value="AB_hydrolase_fold"/>
</dbReference>
<evidence type="ECO:0000256" key="2">
    <source>
        <dbReference type="ARBA" id="ARBA00011897"/>
    </source>
</evidence>
<accession>A0ABV9PHK8</accession>
<evidence type="ECO:0000259" key="7">
    <source>
        <dbReference type="Pfam" id="PF02897"/>
    </source>
</evidence>
<organism evidence="8 9">
    <name type="scientific">Flavobacterium branchiicola</name>
    <dbReference type="NCBI Taxonomy" id="1114875"/>
    <lineage>
        <taxon>Bacteria</taxon>
        <taxon>Pseudomonadati</taxon>
        <taxon>Bacteroidota</taxon>
        <taxon>Flavobacteriia</taxon>
        <taxon>Flavobacteriales</taxon>
        <taxon>Flavobacteriaceae</taxon>
        <taxon>Flavobacterium</taxon>
    </lineage>
</organism>
<dbReference type="Gene3D" id="2.130.10.120">
    <property type="entry name" value="Prolyl oligopeptidase, N-terminal domain"/>
    <property type="match status" value="1"/>
</dbReference>
<dbReference type="EC" id="3.4.21.26" evidence="2"/>
<keyword evidence="3" id="KW-0645">Protease</keyword>
<dbReference type="InterPro" id="IPR001375">
    <property type="entry name" value="Peptidase_S9_cat"/>
</dbReference>
<evidence type="ECO:0000259" key="6">
    <source>
        <dbReference type="Pfam" id="PF00326"/>
    </source>
</evidence>
<dbReference type="EMBL" id="JBHSGV010000007">
    <property type="protein sequence ID" value="MFC4749483.1"/>
    <property type="molecule type" value="Genomic_DNA"/>
</dbReference>
<dbReference type="InterPro" id="IPR051167">
    <property type="entry name" value="Prolyl_oligopep/macrocyclase"/>
</dbReference>
<evidence type="ECO:0000256" key="1">
    <source>
        <dbReference type="ARBA" id="ARBA00001070"/>
    </source>
</evidence>
<dbReference type="Proteomes" id="UP001595935">
    <property type="component" value="Unassembled WGS sequence"/>
</dbReference>
<protein>
    <recommendedName>
        <fullName evidence="2">prolyl oligopeptidase</fullName>
        <ecNumber evidence="2">3.4.21.26</ecNumber>
    </recommendedName>
</protein>
<dbReference type="PANTHER" id="PTHR42881">
    <property type="entry name" value="PROLYL ENDOPEPTIDASE"/>
    <property type="match status" value="1"/>
</dbReference>
<reference evidence="9" key="1">
    <citation type="journal article" date="2019" name="Int. J. Syst. Evol. Microbiol.">
        <title>The Global Catalogue of Microorganisms (GCM) 10K type strain sequencing project: providing services to taxonomists for standard genome sequencing and annotation.</title>
        <authorList>
            <consortium name="The Broad Institute Genomics Platform"/>
            <consortium name="The Broad Institute Genome Sequencing Center for Infectious Disease"/>
            <person name="Wu L."/>
            <person name="Ma J."/>
        </authorList>
    </citation>
    <scope>NUCLEOTIDE SEQUENCE [LARGE SCALE GENOMIC DNA]</scope>
    <source>
        <strain evidence="9">WYCCWR 13023</strain>
    </source>
</reference>
<evidence type="ECO:0000256" key="3">
    <source>
        <dbReference type="ARBA" id="ARBA00022670"/>
    </source>
</evidence>
<dbReference type="SUPFAM" id="SSF53474">
    <property type="entry name" value="alpha/beta-Hydrolases"/>
    <property type="match status" value="1"/>
</dbReference>
<comment type="catalytic activity">
    <reaction evidence="1">
        <text>Hydrolysis of Pro-|-Xaa &gt;&gt; Ala-|-Xaa in oligopeptides.</text>
        <dbReference type="EC" id="3.4.21.26"/>
    </reaction>
</comment>
<dbReference type="SUPFAM" id="SSF50993">
    <property type="entry name" value="Peptidase/esterase 'gauge' domain"/>
    <property type="match status" value="1"/>
</dbReference>
<dbReference type="InterPro" id="IPR023302">
    <property type="entry name" value="Pept_S9A_N"/>
</dbReference>
<dbReference type="PANTHER" id="PTHR42881:SF2">
    <property type="entry name" value="PROLYL ENDOPEPTIDASE"/>
    <property type="match status" value="1"/>
</dbReference>
<feature type="domain" description="Peptidase S9A N-terminal" evidence="7">
    <location>
        <begin position="28"/>
        <end position="435"/>
    </location>
</feature>
<gene>
    <name evidence="8" type="ORF">ACFO5S_18670</name>
</gene>
<comment type="caution">
    <text evidence="8">The sequence shown here is derived from an EMBL/GenBank/DDBJ whole genome shotgun (WGS) entry which is preliminary data.</text>
</comment>
<dbReference type="Pfam" id="PF00326">
    <property type="entry name" value="Peptidase_S9"/>
    <property type="match status" value="1"/>
</dbReference>
<evidence type="ECO:0000313" key="9">
    <source>
        <dbReference type="Proteomes" id="UP001595935"/>
    </source>
</evidence>
<sequence>MNTRFTLTIVALLSAIAYDFGQIKPQPATEKIVTDEYFGQKVEDPYRYLENLNDPNVVSWMKSNADYAKAKLNEVPERQNLVKKLKELDARKESTITKLGITENDKYFYLKRNANEENGKLYYRVGYKGAEKLLFDPANYKKSAKLNYNISSITPNEKGDKVALEIAPSGSESAELLIVNIDGKIYPEVYDKCWFSSPSWMPDGNSFTYGRLNSADVTDPNRLLHSKVYYHKLGEDPNKDIEYFSDTTNPELKIGAEEFPLNYYDKNSNKNYGLVVTVDNRIKLYTTDLPTNFSPVKWKTLVDKSDEVTNFNIDKEYIYYLTYKNASNYKIIKVPISNPDIKNAETVIDEPKNGNITDFKITKDGLYYSLTENGVAAKVYYLAKGKKDPVELQLPFQAGSASFLNISEDKSEIWVTISGWTSPTKRYLYNPTSNTFTFQPLTKAIEYPEFKDIVSKEVMIPSYDGTLVPVSIIYNKNTKLNGDNPVLMMGYGAYGISMEPRFSTSFTLPYCTYGGIYVITHVRGGGELGESWHKAGFKTTKPNTWKDLIATAEYLIKEKYTSPKRLAIWSASAGGILIGRAITERPDLFAAAIPEVGSFNTIRSEISPNGPGNVPEFGTVKDPTEFKALLEMDSYHHIKKGTAYPATLITAGMNDPRVIAWEPSKFAALLQNANTSDKPILFYTDFEAGHGMGDSATKSIEKSSNLISFAYANTGHPKFQTPKKLKP</sequence>
<feature type="domain" description="Peptidase S9 prolyl oligopeptidase catalytic" evidence="6">
    <location>
        <begin position="507"/>
        <end position="711"/>
    </location>
</feature>
<name>A0ABV9PHK8_9FLAO</name>
<dbReference type="RefSeq" id="WP_213259285.1">
    <property type="nucleotide sequence ID" value="NZ_JAGYWA010000007.1"/>
</dbReference>
<dbReference type="PRINTS" id="PR00862">
    <property type="entry name" value="PROLIGOPTASE"/>
</dbReference>
<dbReference type="InterPro" id="IPR002470">
    <property type="entry name" value="Peptidase_S9A"/>
</dbReference>
<keyword evidence="5" id="KW-0720">Serine protease</keyword>
<keyword evidence="9" id="KW-1185">Reference proteome</keyword>
<keyword evidence="4" id="KW-0378">Hydrolase</keyword>